<gene>
    <name evidence="1" type="ORF">GCM10009836_39310</name>
</gene>
<dbReference type="InterPro" id="IPR009100">
    <property type="entry name" value="AcylCoA_DH/oxidase_NM_dom_sf"/>
</dbReference>
<dbReference type="InterPro" id="IPR036250">
    <property type="entry name" value="AcylCo_DH-like_C"/>
</dbReference>
<comment type="caution">
    <text evidence="1">The sequence shown here is derived from an EMBL/GenBank/DDBJ whole genome shotgun (WGS) entry which is preliminary data.</text>
</comment>
<dbReference type="Proteomes" id="UP001500449">
    <property type="component" value="Unassembled WGS sequence"/>
</dbReference>
<dbReference type="Gene3D" id="2.40.110.10">
    <property type="entry name" value="Butyryl-CoA Dehydrogenase, subunit A, domain 2"/>
    <property type="match status" value="1"/>
</dbReference>
<keyword evidence="2" id="KW-1185">Reference proteome</keyword>
<organism evidence="1 2">
    <name type="scientific">Pseudonocardia ailaonensis</name>
    <dbReference type="NCBI Taxonomy" id="367279"/>
    <lineage>
        <taxon>Bacteria</taxon>
        <taxon>Bacillati</taxon>
        <taxon>Actinomycetota</taxon>
        <taxon>Actinomycetes</taxon>
        <taxon>Pseudonocardiales</taxon>
        <taxon>Pseudonocardiaceae</taxon>
        <taxon>Pseudonocardia</taxon>
    </lineage>
</organism>
<evidence type="ECO:0000313" key="1">
    <source>
        <dbReference type="EMBL" id="GAA1855390.1"/>
    </source>
</evidence>
<evidence type="ECO:0000313" key="2">
    <source>
        <dbReference type="Proteomes" id="UP001500449"/>
    </source>
</evidence>
<proteinExistence type="predicted"/>
<dbReference type="InterPro" id="IPR046373">
    <property type="entry name" value="Acyl-CoA_Oxase/DH_mid-dom_sf"/>
</dbReference>
<accession>A0ABN2N6Q5</accession>
<protein>
    <submittedName>
        <fullName evidence="1">Acyl-CoA dehydrogenase family protein</fullName>
    </submittedName>
</protein>
<dbReference type="Gene3D" id="1.20.140.10">
    <property type="entry name" value="Butyryl-CoA Dehydrogenase, subunit A, domain 3"/>
    <property type="match status" value="1"/>
</dbReference>
<dbReference type="SUPFAM" id="SSF47203">
    <property type="entry name" value="Acyl-CoA dehydrogenase C-terminal domain-like"/>
    <property type="match status" value="1"/>
</dbReference>
<name>A0ABN2N6Q5_9PSEU</name>
<dbReference type="SUPFAM" id="SSF56645">
    <property type="entry name" value="Acyl-CoA dehydrogenase NM domain-like"/>
    <property type="match status" value="1"/>
</dbReference>
<dbReference type="EMBL" id="BAAAQK010000012">
    <property type="protein sequence ID" value="GAA1855390.1"/>
    <property type="molecule type" value="Genomic_DNA"/>
</dbReference>
<reference evidence="1 2" key="1">
    <citation type="journal article" date="2019" name="Int. J. Syst. Evol. Microbiol.">
        <title>The Global Catalogue of Microorganisms (GCM) 10K type strain sequencing project: providing services to taxonomists for standard genome sequencing and annotation.</title>
        <authorList>
            <consortium name="The Broad Institute Genomics Platform"/>
            <consortium name="The Broad Institute Genome Sequencing Center for Infectious Disease"/>
            <person name="Wu L."/>
            <person name="Ma J."/>
        </authorList>
    </citation>
    <scope>NUCLEOTIDE SEQUENCE [LARGE SCALE GENOMIC DNA]</scope>
    <source>
        <strain evidence="1 2">JCM 16009</strain>
    </source>
</reference>
<sequence length="360" mass="37535">MNPPGPVGRGGVDLVGVGTRTLGRVEKPARALLPNVPREVRVSLLHDLVVPPPGRTADRLASLLRTGELELAPPGRGDTAARWARLAAWGRVSLPLARLVEGHTDAVAILREAGTDPVPGARYGVWAARSGGTGARLTGAPGGWRLDGTVRFCSGASDLERALVVAEAPGGSRIVDLDLSRSGIDRRPESWRAGGMRESDTIDVRLDLGVTDLVGEPGFYTGRPGFWWGGGGVAAVWLGGAAGVVDVLRGHLGERPDPYGLSHLGELHTAVAAADALLARTADLIDAEPGDPHRTAVWTARAAAERLCRTVLDVAPGVAGVAALAAGLADRLADLGMYVRQHHGERDLADLGEAILKGER</sequence>